<name>A0A1I1ZZG1_9BACI</name>
<evidence type="ECO:0000313" key="1">
    <source>
        <dbReference type="EMBL" id="SFE37016.1"/>
    </source>
</evidence>
<protein>
    <recommendedName>
        <fullName evidence="3">YneQ</fullName>
    </recommendedName>
</protein>
<evidence type="ECO:0000313" key="2">
    <source>
        <dbReference type="Proteomes" id="UP000199516"/>
    </source>
</evidence>
<dbReference type="OrthoDB" id="2361368at2"/>
<reference evidence="1 2" key="1">
    <citation type="submission" date="2016-10" db="EMBL/GenBank/DDBJ databases">
        <authorList>
            <person name="de Groot N.N."/>
        </authorList>
    </citation>
    <scope>NUCLEOTIDE SEQUENCE [LARGE SCALE GENOMIC DNA]</scope>
    <source>
        <strain evidence="1 2">DSM 23995</strain>
    </source>
</reference>
<gene>
    <name evidence="1" type="ORF">SAMN05192532_101552</name>
</gene>
<dbReference type="AlphaFoldDB" id="A0A1I1ZZG1"/>
<accession>A0A1I1ZZG1</accession>
<organism evidence="1 2">
    <name type="scientific">Alteribacillus iranensis</name>
    <dbReference type="NCBI Taxonomy" id="930128"/>
    <lineage>
        <taxon>Bacteria</taxon>
        <taxon>Bacillati</taxon>
        <taxon>Bacillota</taxon>
        <taxon>Bacilli</taxon>
        <taxon>Bacillales</taxon>
        <taxon>Bacillaceae</taxon>
        <taxon>Alteribacillus</taxon>
    </lineage>
</organism>
<dbReference type="EMBL" id="FONT01000001">
    <property type="protein sequence ID" value="SFE37016.1"/>
    <property type="molecule type" value="Genomic_DNA"/>
</dbReference>
<dbReference type="STRING" id="930128.SAMN05192532_101552"/>
<evidence type="ECO:0008006" key="3">
    <source>
        <dbReference type="Google" id="ProtNLM"/>
    </source>
</evidence>
<proteinExistence type="predicted"/>
<sequence>MAFGIKRSELESWKKLASKGEVAFITHYWYDERFPDCTTVTKAACSDLSTLIKWGQKYGLKKEWIHYREWFPHFDLLGEKQLYILKEENKTDQIARFQLESRV</sequence>
<dbReference type="RefSeq" id="WP_091657861.1">
    <property type="nucleotide sequence ID" value="NZ_FONT01000001.1"/>
</dbReference>
<dbReference type="Proteomes" id="UP000199516">
    <property type="component" value="Unassembled WGS sequence"/>
</dbReference>
<keyword evidence="2" id="KW-1185">Reference proteome</keyword>